<dbReference type="Pfam" id="PF00090">
    <property type="entry name" value="TSP_1"/>
    <property type="match status" value="1"/>
</dbReference>
<evidence type="ECO:0000256" key="1">
    <source>
        <dbReference type="SAM" id="Coils"/>
    </source>
</evidence>
<keyword evidence="2" id="KW-1133">Transmembrane helix</keyword>
<dbReference type="Proteomes" id="UP000596742">
    <property type="component" value="Unassembled WGS sequence"/>
</dbReference>
<keyword evidence="4" id="KW-1185">Reference proteome</keyword>
<comment type="caution">
    <text evidence="3">The sequence shown here is derived from an EMBL/GenBank/DDBJ whole genome shotgun (WGS) entry which is preliminary data.</text>
</comment>
<evidence type="ECO:0000313" key="4">
    <source>
        <dbReference type="Proteomes" id="UP000596742"/>
    </source>
</evidence>
<evidence type="ECO:0000256" key="2">
    <source>
        <dbReference type="SAM" id="Phobius"/>
    </source>
</evidence>
<dbReference type="PROSITE" id="PS50092">
    <property type="entry name" value="TSP1"/>
    <property type="match status" value="1"/>
</dbReference>
<keyword evidence="2" id="KW-0812">Transmembrane</keyword>
<feature type="transmembrane region" description="Helical" evidence="2">
    <location>
        <begin position="156"/>
        <end position="178"/>
    </location>
</feature>
<keyword evidence="1" id="KW-0175">Coiled coil</keyword>
<dbReference type="EMBL" id="UYJE01006852">
    <property type="protein sequence ID" value="VDI49625.1"/>
    <property type="molecule type" value="Genomic_DNA"/>
</dbReference>
<accession>A0A8B6FJC5</accession>
<dbReference type="SUPFAM" id="SSF82895">
    <property type="entry name" value="TSP-1 type 1 repeat"/>
    <property type="match status" value="1"/>
</dbReference>
<feature type="coiled-coil region" evidence="1">
    <location>
        <begin position="108"/>
        <end position="139"/>
    </location>
</feature>
<dbReference type="OrthoDB" id="10360343at2759"/>
<protein>
    <submittedName>
        <fullName evidence="3">Uncharacterized protein</fullName>
    </submittedName>
</protein>
<proteinExistence type="predicted"/>
<dbReference type="AlphaFoldDB" id="A0A8B6FJC5"/>
<dbReference type="Gene3D" id="2.20.100.10">
    <property type="entry name" value="Thrombospondin type-1 (TSP1) repeat"/>
    <property type="match status" value="1"/>
</dbReference>
<sequence length="210" mass="23588">MDEKVCELTPELCTNDCGHGNQTFHGKCDLYEQSFTFPCANYTGCSADWSTWEPVGTCSTTCNDGQQEFQRWCNTTIPKPVFTNCAGSNVKYEVCNQGTCPVYKWGHLKELNLTKGDLKEIMKEELDELKRNLTINSKNISATIRKRICARDDRPSAASVGYVGIVLLLIPIVIIISVDAPKCFAVVTHICRKICKRKVVKKAKVQRENN</sequence>
<dbReference type="InterPro" id="IPR036383">
    <property type="entry name" value="TSP1_rpt_sf"/>
</dbReference>
<evidence type="ECO:0000313" key="3">
    <source>
        <dbReference type="EMBL" id="VDI49625.1"/>
    </source>
</evidence>
<dbReference type="InterPro" id="IPR000884">
    <property type="entry name" value="TSP1_rpt"/>
</dbReference>
<name>A0A8B6FJC5_MYTGA</name>
<keyword evidence="2" id="KW-0472">Membrane</keyword>
<dbReference type="SMART" id="SM00209">
    <property type="entry name" value="TSP1"/>
    <property type="match status" value="1"/>
</dbReference>
<organism evidence="3 4">
    <name type="scientific">Mytilus galloprovincialis</name>
    <name type="common">Mediterranean mussel</name>
    <dbReference type="NCBI Taxonomy" id="29158"/>
    <lineage>
        <taxon>Eukaryota</taxon>
        <taxon>Metazoa</taxon>
        <taxon>Spiralia</taxon>
        <taxon>Lophotrochozoa</taxon>
        <taxon>Mollusca</taxon>
        <taxon>Bivalvia</taxon>
        <taxon>Autobranchia</taxon>
        <taxon>Pteriomorphia</taxon>
        <taxon>Mytilida</taxon>
        <taxon>Mytiloidea</taxon>
        <taxon>Mytilidae</taxon>
        <taxon>Mytilinae</taxon>
        <taxon>Mytilus</taxon>
    </lineage>
</organism>
<reference evidence="3" key="1">
    <citation type="submission" date="2018-11" db="EMBL/GenBank/DDBJ databases">
        <authorList>
            <person name="Alioto T."/>
            <person name="Alioto T."/>
        </authorList>
    </citation>
    <scope>NUCLEOTIDE SEQUENCE</scope>
</reference>
<gene>
    <name evidence="3" type="ORF">MGAL_10B089161</name>
</gene>